<keyword evidence="3" id="KW-1185">Reference proteome</keyword>
<dbReference type="AlphaFoldDB" id="A0ABD3DSY8"/>
<sequence length="123" mass="13951">MASLVYLVLYLYLHACSARPLTVPDKGTVNKVRFTISDHRTNVLQMDDQKPSPIKEAENIEGKQVKVSYSLKIWKRAERSTLESPPCKTVENVSSKDSDSEKDIVVMDYALPHRKPPIHNRGT</sequence>
<organism evidence="2 3">
    <name type="scientific">Castilleja foliolosa</name>
    <dbReference type="NCBI Taxonomy" id="1961234"/>
    <lineage>
        <taxon>Eukaryota</taxon>
        <taxon>Viridiplantae</taxon>
        <taxon>Streptophyta</taxon>
        <taxon>Embryophyta</taxon>
        <taxon>Tracheophyta</taxon>
        <taxon>Spermatophyta</taxon>
        <taxon>Magnoliopsida</taxon>
        <taxon>eudicotyledons</taxon>
        <taxon>Gunneridae</taxon>
        <taxon>Pentapetalae</taxon>
        <taxon>asterids</taxon>
        <taxon>lamiids</taxon>
        <taxon>Lamiales</taxon>
        <taxon>Orobanchaceae</taxon>
        <taxon>Pedicularideae</taxon>
        <taxon>Castillejinae</taxon>
        <taxon>Castilleja</taxon>
    </lineage>
</organism>
<dbReference type="EMBL" id="JAVIJP010000013">
    <property type="protein sequence ID" value="KAL3645335.1"/>
    <property type="molecule type" value="Genomic_DNA"/>
</dbReference>
<feature type="signal peptide" evidence="1">
    <location>
        <begin position="1"/>
        <end position="18"/>
    </location>
</feature>
<evidence type="ECO:0000313" key="2">
    <source>
        <dbReference type="EMBL" id="KAL3645335.1"/>
    </source>
</evidence>
<evidence type="ECO:0000256" key="1">
    <source>
        <dbReference type="SAM" id="SignalP"/>
    </source>
</evidence>
<dbReference type="PANTHER" id="PTHR34961:SF7">
    <property type="entry name" value="TRANSMEMBRANE PROTEIN"/>
    <property type="match status" value="1"/>
</dbReference>
<proteinExistence type="predicted"/>
<dbReference type="InterPro" id="IPR053313">
    <property type="entry name" value="RGF"/>
</dbReference>
<dbReference type="PANTHER" id="PTHR34961">
    <property type="entry name" value="TRANSMEMBRANE PROTEIN"/>
    <property type="match status" value="1"/>
</dbReference>
<keyword evidence="1" id="KW-0732">Signal</keyword>
<comment type="caution">
    <text evidence="2">The sequence shown here is derived from an EMBL/GenBank/DDBJ whole genome shotgun (WGS) entry which is preliminary data.</text>
</comment>
<evidence type="ECO:0000313" key="3">
    <source>
        <dbReference type="Proteomes" id="UP001632038"/>
    </source>
</evidence>
<gene>
    <name evidence="2" type="ORF">CASFOL_010515</name>
</gene>
<protein>
    <submittedName>
        <fullName evidence="2">Uncharacterized protein</fullName>
    </submittedName>
</protein>
<feature type="chain" id="PRO_5044825761" evidence="1">
    <location>
        <begin position="19"/>
        <end position="123"/>
    </location>
</feature>
<accession>A0ABD3DSY8</accession>
<reference evidence="3" key="1">
    <citation type="journal article" date="2024" name="IScience">
        <title>Strigolactones Initiate the Formation of Haustorium-like Structures in Castilleja.</title>
        <authorList>
            <person name="Buerger M."/>
            <person name="Peterson D."/>
            <person name="Chory J."/>
        </authorList>
    </citation>
    <scope>NUCLEOTIDE SEQUENCE [LARGE SCALE GENOMIC DNA]</scope>
</reference>
<name>A0ABD3DSY8_9LAMI</name>
<dbReference type="Proteomes" id="UP001632038">
    <property type="component" value="Unassembled WGS sequence"/>
</dbReference>